<dbReference type="GO" id="GO:0000155">
    <property type="term" value="F:phosphorelay sensor kinase activity"/>
    <property type="evidence" value="ECO:0007669"/>
    <property type="project" value="InterPro"/>
</dbReference>
<feature type="transmembrane region" description="Helical" evidence="1">
    <location>
        <begin position="7"/>
        <end position="27"/>
    </location>
</feature>
<name>A0A494VJB4_9SPHI</name>
<protein>
    <recommendedName>
        <fullName evidence="2">Signal transduction histidine kinase internal region domain-containing protein</fullName>
    </recommendedName>
</protein>
<reference evidence="3 4" key="1">
    <citation type="submission" date="2018-10" db="EMBL/GenBank/DDBJ databases">
        <title>Genome sequencing of Mucilaginibacter sp. HYN0043.</title>
        <authorList>
            <person name="Kim M."/>
            <person name="Yi H."/>
        </authorList>
    </citation>
    <scope>NUCLEOTIDE SEQUENCE [LARGE SCALE GENOMIC DNA]</scope>
    <source>
        <strain evidence="3 4">HYN0043</strain>
    </source>
</reference>
<dbReference type="InterPro" id="IPR036890">
    <property type="entry name" value="HATPase_C_sf"/>
</dbReference>
<evidence type="ECO:0000256" key="1">
    <source>
        <dbReference type="SAM" id="Phobius"/>
    </source>
</evidence>
<dbReference type="Gene3D" id="3.30.565.10">
    <property type="entry name" value="Histidine kinase-like ATPase, C-terminal domain"/>
    <property type="match status" value="1"/>
</dbReference>
<gene>
    <name evidence="3" type="ORF">HYN43_003205</name>
</gene>
<dbReference type="AlphaFoldDB" id="A0A494VJB4"/>
<dbReference type="KEGG" id="muh:HYN43_003205"/>
<dbReference type="Proteomes" id="UP000270046">
    <property type="component" value="Chromosome"/>
</dbReference>
<evidence type="ECO:0000313" key="3">
    <source>
        <dbReference type="EMBL" id="AYL94364.1"/>
    </source>
</evidence>
<dbReference type="InterPro" id="IPR010559">
    <property type="entry name" value="Sig_transdc_His_kin_internal"/>
</dbReference>
<dbReference type="PANTHER" id="PTHR34220:SF7">
    <property type="entry name" value="SENSOR HISTIDINE KINASE YPDA"/>
    <property type="match status" value="1"/>
</dbReference>
<dbReference type="PANTHER" id="PTHR34220">
    <property type="entry name" value="SENSOR HISTIDINE KINASE YPDA"/>
    <property type="match status" value="1"/>
</dbReference>
<keyword evidence="1" id="KW-0812">Transmembrane</keyword>
<sequence length="349" mass="39871">MKNRDIVFGHVIAWLVYILYEVSSVALTAGLHGPLYHFPVYYCCYIGLFYFNAHVVLDFAFFKTGRPYMVSGGLIAAEILLFFIIKAGLDLVMPGVTKSPEALLAKPYLLSNLFREVFFIGFSIAYWSMLGMVRFKERNHQMEREQLKNMASTLELKNRYVSVENAFLQTQISPHLLFNSLSFIYTSVRRLSDQAGNGVLLLSDLMRYSLVTGKDAESVLLSREVEQIWNLISLSRLRMEEHFYLQFKRKGRLAGKKIIPLLLITLVENAIKHGELDDRKVPVRISLSVEGDQLLFLTSNKIRESSPYKKGGLGLDNLQKRLANAYPGRFAFKFGKREGLFIVSLKITL</sequence>
<dbReference type="GO" id="GO:0016020">
    <property type="term" value="C:membrane"/>
    <property type="evidence" value="ECO:0007669"/>
    <property type="project" value="InterPro"/>
</dbReference>
<organism evidence="3 4">
    <name type="scientific">Mucilaginibacter celer</name>
    <dbReference type="NCBI Taxonomy" id="2305508"/>
    <lineage>
        <taxon>Bacteria</taxon>
        <taxon>Pseudomonadati</taxon>
        <taxon>Bacteroidota</taxon>
        <taxon>Sphingobacteriia</taxon>
        <taxon>Sphingobacteriales</taxon>
        <taxon>Sphingobacteriaceae</taxon>
        <taxon>Mucilaginibacter</taxon>
    </lineage>
</organism>
<feature type="transmembrane region" description="Helical" evidence="1">
    <location>
        <begin position="117"/>
        <end position="135"/>
    </location>
</feature>
<keyword evidence="1" id="KW-0472">Membrane</keyword>
<keyword evidence="1" id="KW-1133">Transmembrane helix</keyword>
<proteinExistence type="predicted"/>
<evidence type="ECO:0000313" key="4">
    <source>
        <dbReference type="Proteomes" id="UP000270046"/>
    </source>
</evidence>
<dbReference type="Pfam" id="PF06580">
    <property type="entry name" value="His_kinase"/>
    <property type="match status" value="1"/>
</dbReference>
<accession>A0A494VJB4</accession>
<dbReference type="RefSeq" id="WP_119408083.1">
    <property type="nucleotide sequence ID" value="NZ_CP032869.1"/>
</dbReference>
<dbReference type="InterPro" id="IPR050640">
    <property type="entry name" value="Bact_2-comp_sensor_kinase"/>
</dbReference>
<keyword evidence="4" id="KW-1185">Reference proteome</keyword>
<feature type="transmembrane region" description="Helical" evidence="1">
    <location>
        <begin position="39"/>
        <end position="62"/>
    </location>
</feature>
<dbReference type="EMBL" id="CP032869">
    <property type="protein sequence ID" value="AYL94364.1"/>
    <property type="molecule type" value="Genomic_DNA"/>
</dbReference>
<feature type="domain" description="Signal transduction histidine kinase internal region" evidence="2">
    <location>
        <begin position="165"/>
        <end position="242"/>
    </location>
</feature>
<evidence type="ECO:0000259" key="2">
    <source>
        <dbReference type="Pfam" id="PF06580"/>
    </source>
</evidence>
<feature type="transmembrane region" description="Helical" evidence="1">
    <location>
        <begin position="74"/>
        <end position="97"/>
    </location>
</feature>
<dbReference type="OrthoDB" id="9792992at2"/>